<reference evidence="1" key="1">
    <citation type="journal article" date="2019" name="bioRxiv">
        <title>The Genome of the Zebra Mussel, Dreissena polymorpha: A Resource for Invasive Species Research.</title>
        <authorList>
            <person name="McCartney M.A."/>
            <person name="Auch B."/>
            <person name="Kono T."/>
            <person name="Mallez S."/>
            <person name="Zhang Y."/>
            <person name="Obille A."/>
            <person name="Becker A."/>
            <person name="Abrahante J.E."/>
            <person name="Garbe J."/>
            <person name="Badalamenti J.P."/>
            <person name="Herman A."/>
            <person name="Mangelson H."/>
            <person name="Liachko I."/>
            <person name="Sullivan S."/>
            <person name="Sone E.D."/>
            <person name="Koren S."/>
            <person name="Silverstein K.A.T."/>
            <person name="Beckman K.B."/>
            <person name="Gohl D.M."/>
        </authorList>
    </citation>
    <scope>NUCLEOTIDE SEQUENCE</scope>
    <source>
        <strain evidence="1">Duluth1</strain>
        <tissue evidence="1">Whole animal</tissue>
    </source>
</reference>
<dbReference type="AlphaFoldDB" id="A0A9D4E4G3"/>
<dbReference type="Proteomes" id="UP000828390">
    <property type="component" value="Unassembled WGS sequence"/>
</dbReference>
<accession>A0A9D4E4G3</accession>
<sequence>MNTSTEQTRNGIHLTLWTQLEDLDFADDLAFFLSHTTTDAGKDNYGSDQLS</sequence>
<protein>
    <submittedName>
        <fullName evidence="1">Uncharacterized protein</fullName>
    </submittedName>
</protein>
<name>A0A9D4E4G3_DREPO</name>
<evidence type="ECO:0000313" key="1">
    <source>
        <dbReference type="EMBL" id="KAH3771780.1"/>
    </source>
</evidence>
<keyword evidence="2" id="KW-1185">Reference proteome</keyword>
<proteinExistence type="predicted"/>
<dbReference type="EMBL" id="JAIWYP010000009">
    <property type="protein sequence ID" value="KAH3771780.1"/>
    <property type="molecule type" value="Genomic_DNA"/>
</dbReference>
<organism evidence="1 2">
    <name type="scientific">Dreissena polymorpha</name>
    <name type="common">Zebra mussel</name>
    <name type="synonym">Mytilus polymorpha</name>
    <dbReference type="NCBI Taxonomy" id="45954"/>
    <lineage>
        <taxon>Eukaryota</taxon>
        <taxon>Metazoa</taxon>
        <taxon>Spiralia</taxon>
        <taxon>Lophotrochozoa</taxon>
        <taxon>Mollusca</taxon>
        <taxon>Bivalvia</taxon>
        <taxon>Autobranchia</taxon>
        <taxon>Heteroconchia</taxon>
        <taxon>Euheterodonta</taxon>
        <taxon>Imparidentia</taxon>
        <taxon>Neoheterodontei</taxon>
        <taxon>Myida</taxon>
        <taxon>Dreissenoidea</taxon>
        <taxon>Dreissenidae</taxon>
        <taxon>Dreissena</taxon>
    </lineage>
</organism>
<gene>
    <name evidence="1" type="ORF">DPMN_173109</name>
</gene>
<evidence type="ECO:0000313" key="2">
    <source>
        <dbReference type="Proteomes" id="UP000828390"/>
    </source>
</evidence>
<reference evidence="1" key="2">
    <citation type="submission" date="2020-11" db="EMBL/GenBank/DDBJ databases">
        <authorList>
            <person name="McCartney M.A."/>
            <person name="Auch B."/>
            <person name="Kono T."/>
            <person name="Mallez S."/>
            <person name="Becker A."/>
            <person name="Gohl D.M."/>
            <person name="Silverstein K.A.T."/>
            <person name="Koren S."/>
            <person name="Bechman K.B."/>
            <person name="Herman A."/>
            <person name="Abrahante J.E."/>
            <person name="Garbe J."/>
        </authorList>
    </citation>
    <scope>NUCLEOTIDE SEQUENCE</scope>
    <source>
        <strain evidence="1">Duluth1</strain>
        <tissue evidence="1">Whole animal</tissue>
    </source>
</reference>
<comment type="caution">
    <text evidence="1">The sequence shown here is derived from an EMBL/GenBank/DDBJ whole genome shotgun (WGS) entry which is preliminary data.</text>
</comment>